<organism evidence="11 12">
    <name type="scientific">Lingula anatina</name>
    <name type="common">Brachiopod</name>
    <name type="synonym">Lingula unguis</name>
    <dbReference type="NCBI Taxonomy" id="7574"/>
    <lineage>
        <taxon>Eukaryota</taxon>
        <taxon>Metazoa</taxon>
        <taxon>Spiralia</taxon>
        <taxon>Lophotrochozoa</taxon>
        <taxon>Brachiopoda</taxon>
        <taxon>Linguliformea</taxon>
        <taxon>Lingulata</taxon>
        <taxon>Lingulida</taxon>
        <taxon>Linguloidea</taxon>
        <taxon>Lingulidae</taxon>
        <taxon>Lingula</taxon>
    </lineage>
</organism>
<dbReference type="PANTHER" id="PTHR11431">
    <property type="entry name" value="FERRITIN"/>
    <property type="match status" value="1"/>
</dbReference>
<dbReference type="InterPro" id="IPR008331">
    <property type="entry name" value="Ferritin_DPS_dom"/>
</dbReference>
<dbReference type="InParanoid" id="A0A2R2MTS1"/>
<dbReference type="Pfam" id="PF00210">
    <property type="entry name" value="Ferritin"/>
    <property type="match status" value="2"/>
</dbReference>
<evidence type="ECO:0000256" key="7">
    <source>
        <dbReference type="ARBA" id="ARBA00047990"/>
    </source>
</evidence>
<dbReference type="FunCoup" id="A0A2R2MTS1">
    <property type="interactions" value="45"/>
</dbReference>
<comment type="catalytic activity">
    <reaction evidence="7 9">
        <text>4 Fe(2+) + O2 + 4 H(+) = 4 Fe(3+) + 2 H2O</text>
        <dbReference type="Rhea" id="RHEA:11148"/>
        <dbReference type="ChEBI" id="CHEBI:15377"/>
        <dbReference type="ChEBI" id="CHEBI:15378"/>
        <dbReference type="ChEBI" id="CHEBI:15379"/>
        <dbReference type="ChEBI" id="CHEBI:29033"/>
        <dbReference type="ChEBI" id="CHEBI:29034"/>
        <dbReference type="EC" id="1.16.3.1"/>
    </reaction>
</comment>
<dbReference type="KEGG" id="lak:106150814"/>
<evidence type="ECO:0000313" key="11">
    <source>
        <dbReference type="Proteomes" id="UP000085678"/>
    </source>
</evidence>
<dbReference type="Gene3D" id="1.20.1260.10">
    <property type="match status" value="2"/>
</dbReference>
<dbReference type="PANTHER" id="PTHR11431:SF75">
    <property type="entry name" value="FERRITIN"/>
    <property type="match status" value="1"/>
</dbReference>
<keyword evidence="11" id="KW-1185">Reference proteome</keyword>
<dbReference type="InterPro" id="IPR012347">
    <property type="entry name" value="Ferritin-like"/>
</dbReference>
<dbReference type="InterPro" id="IPR009040">
    <property type="entry name" value="Ferritin-like_diiron"/>
</dbReference>
<sequence length="259" mass="29833">MALSLPRQNYHSESEAGVNKQINLNYYASYVYHSLAWHFDRDDVALKGFHEFFKEASGEKREHACKLMKFQNQRGGRVVLQDIKKPDLDEWGDGANAMKAVLALEKNVNQAWLDLHKIAQSHVDPEAWHFDDDLKGFFKFFKEASDEKRNHAGKLSHYQNTRGGRIVLKDIKAPDFKLSNGLNAMEAALGLERILNQSWLDAHKTATKFEDAEMKNWIETEFLHHEVAFIKTICDHITNSKRVGPGLGEYLFDKETLQE</sequence>
<accession>A0A2R2MTS1</accession>
<evidence type="ECO:0000256" key="3">
    <source>
        <dbReference type="ARBA" id="ARBA00022723"/>
    </source>
</evidence>
<evidence type="ECO:0000256" key="9">
    <source>
        <dbReference type="RuleBase" id="RU361145"/>
    </source>
</evidence>
<dbReference type="OrthoDB" id="186462at2759"/>
<evidence type="ECO:0000256" key="2">
    <source>
        <dbReference type="ARBA" id="ARBA00022434"/>
    </source>
</evidence>
<protein>
    <recommendedName>
        <fullName evidence="9">Ferritin</fullName>
        <ecNumber evidence="9">1.16.3.1</ecNumber>
    </recommendedName>
</protein>
<dbReference type="AlphaFoldDB" id="A0A2R2MTS1"/>
<dbReference type="STRING" id="7574.A0A2R2MTS1"/>
<keyword evidence="4 9" id="KW-0560">Oxidoreductase</keyword>
<reference evidence="12" key="1">
    <citation type="submission" date="2025-08" db="UniProtKB">
        <authorList>
            <consortium name="RefSeq"/>
        </authorList>
    </citation>
    <scope>IDENTIFICATION</scope>
    <source>
        <tissue evidence="12">Gonads</tissue>
    </source>
</reference>
<keyword evidence="2 9" id="KW-0409">Iron storage</keyword>
<dbReference type="InterPro" id="IPR009078">
    <property type="entry name" value="Ferritin-like_SF"/>
</dbReference>
<dbReference type="GeneID" id="106150814"/>
<dbReference type="InterPro" id="IPR001519">
    <property type="entry name" value="Ferritin"/>
</dbReference>
<evidence type="ECO:0000313" key="12">
    <source>
        <dbReference type="RefSeq" id="XP_023933523.1"/>
    </source>
</evidence>
<dbReference type="GO" id="GO:0008198">
    <property type="term" value="F:ferrous iron binding"/>
    <property type="evidence" value="ECO:0007669"/>
    <property type="project" value="TreeGrafter"/>
</dbReference>
<dbReference type="GO" id="GO:0005737">
    <property type="term" value="C:cytoplasm"/>
    <property type="evidence" value="ECO:0007669"/>
    <property type="project" value="TreeGrafter"/>
</dbReference>
<evidence type="ECO:0000256" key="1">
    <source>
        <dbReference type="ARBA" id="ARBA00007513"/>
    </source>
</evidence>
<evidence type="ECO:0000256" key="8">
    <source>
        <dbReference type="PIRSR" id="PIRSR601519-1"/>
    </source>
</evidence>
<proteinExistence type="inferred from homology"/>
<dbReference type="GO" id="GO:0006879">
    <property type="term" value="P:intracellular iron ion homeostasis"/>
    <property type="evidence" value="ECO:0007669"/>
    <property type="project" value="UniProtKB-KW"/>
</dbReference>
<dbReference type="SUPFAM" id="SSF47240">
    <property type="entry name" value="Ferritin-like"/>
    <property type="match status" value="2"/>
</dbReference>
<keyword evidence="5 8" id="KW-0408">Iron</keyword>
<comment type="function">
    <text evidence="9">Stores iron in a soluble, non-toxic, readily available form. Important for iron homeostasis. Iron is taken up in the ferrous form and deposited as ferric hydroxides after oxidation.</text>
</comment>
<keyword evidence="3 8" id="KW-0479">Metal-binding</keyword>
<feature type="binding site" evidence="8">
    <location>
        <position position="105"/>
    </location>
    <ligand>
        <name>Fe cation</name>
        <dbReference type="ChEBI" id="CHEBI:24875"/>
        <label>1</label>
    </ligand>
</feature>
<dbReference type="GO" id="GO:0006826">
    <property type="term" value="P:iron ion transport"/>
    <property type="evidence" value="ECO:0007669"/>
    <property type="project" value="InterPro"/>
</dbReference>
<dbReference type="GO" id="GO:0004322">
    <property type="term" value="F:ferroxidase activity"/>
    <property type="evidence" value="ECO:0007669"/>
    <property type="project" value="UniProtKB-EC"/>
</dbReference>
<dbReference type="EC" id="1.16.3.1" evidence="9"/>
<dbReference type="Proteomes" id="UP000085678">
    <property type="component" value="Unplaced"/>
</dbReference>
<evidence type="ECO:0000256" key="6">
    <source>
        <dbReference type="ARBA" id="ARBA00025111"/>
    </source>
</evidence>
<name>A0A2R2MTS1_LINAN</name>
<dbReference type="FunFam" id="1.20.1260.10:FF:000002">
    <property type="entry name" value="Ferritin, mitochondrial"/>
    <property type="match status" value="1"/>
</dbReference>
<evidence type="ECO:0000256" key="5">
    <source>
        <dbReference type="ARBA" id="ARBA00023004"/>
    </source>
</evidence>
<comment type="similarity">
    <text evidence="1 9">Belongs to the ferritin family.</text>
</comment>
<evidence type="ECO:0000256" key="4">
    <source>
        <dbReference type="ARBA" id="ARBA00023002"/>
    </source>
</evidence>
<feature type="domain" description="Ferritin-like diiron" evidence="10">
    <location>
        <begin position="8"/>
        <end position="162"/>
    </location>
</feature>
<evidence type="ECO:0000259" key="10">
    <source>
        <dbReference type="PROSITE" id="PS50905"/>
    </source>
</evidence>
<feature type="binding site" evidence="8">
    <location>
        <position position="63"/>
    </location>
    <ligand>
        <name>Fe cation</name>
        <dbReference type="ChEBI" id="CHEBI:24875"/>
        <label>1</label>
    </ligand>
</feature>
<dbReference type="CDD" id="cd01056">
    <property type="entry name" value="Euk_Ferritin"/>
    <property type="match status" value="1"/>
</dbReference>
<dbReference type="GO" id="GO:0008199">
    <property type="term" value="F:ferric iron binding"/>
    <property type="evidence" value="ECO:0007669"/>
    <property type="project" value="InterPro"/>
</dbReference>
<dbReference type="PROSITE" id="PS50905">
    <property type="entry name" value="FERRITIN_LIKE"/>
    <property type="match status" value="1"/>
</dbReference>
<dbReference type="RefSeq" id="XP_023933523.1">
    <property type="nucleotide sequence ID" value="XM_024077755.1"/>
</dbReference>
<comment type="function">
    <text evidence="6">Stores iron in a soluble, non-toxic, readily available form. Important for iron homeostasis. Has ferroxidase activity. Iron is taken up in the ferrous form and deposited as ferric hydroxides after oxidation.</text>
</comment>
<gene>
    <name evidence="12" type="primary">LOC106150814</name>
</gene>